<accession>A0ABZ0PP71</accession>
<evidence type="ECO:0000313" key="2">
    <source>
        <dbReference type="EMBL" id="WPB87526.1"/>
    </source>
</evidence>
<dbReference type="SUPFAM" id="SSF53901">
    <property type="entry name" value="Thiolase-like"/>
    <property type="match status" value="1"/>
</dbReference>
<dbReference type="EMBL" id="CP137852">
    <property type="protein sequence ID" value="WPB87526.1"/>
    <property type="molecule type" value="Genomic_DNA"/>
</dbReference>
<protein>
    <submittedName>
        <fullName evidence="2">Beta-ketoacyl-ACP synthase</fullName>
        <ecNumber evidence="2">2.3.1.179</ecNumber>
    </submittedName>
</protein>
<dbReference type="RefSeq" id="WP_318651478.1">
    <property type="nucleotide sequence ID" value="NZ_CP137852.1"/>
</dbReference>
<name>A0ABZ0PP71_9PROT</name>
<evidence type="ECO:0000313" key="3">
    <source>
        <dbReference type="Proteomes" id="UP001305521"/>
    </source>
</evidence>
<dbReference type="NCBIfam" id="NF005084">
    <property type="entry name" value="PRK06519.1"/>
    <property type="match status" value="1"/>
</dbReference>
<proteinExistence type="predicted"/>
<dbReference type="InterPro" id="IPR014030">
    <property type="entry name" value="Ketoacyl_synth_N"/>
</dbReference>
<reference evidence="2 3" key="1">
    <citation type="submission" date="2023-11" db="EMBL/GenBank/DDBJ databases">
        <title>Arctic aerobic anoxygenic photoheterotroph Sediminicoccus rosea KRV36 adapts its photosynthesis to long days of polar summer.</title>
        <authorList>
            <person name="Tomasch J."/>
            <person name="Kopejtka K."/>
            <person name="Bily T."/>
            <person name="Gardiner A.T."/>
            <person name="Gardian Z."/>
            <person name="Shivaramu S."/>
            <person name="Koblizek M."/>
            <person name="Engelhardt F."/>
            <person name="Kaftan D."/>
        </authorList>
    </citation>
    <scope>NUCLEOTIDE SEQUENCE [LARGE SCALE GENOMIC DNA]</scope>
    <source>
        <strain evidence="2 3">R-30</strain>
    </source>
</reference>
<keyword evidence="2" id="KW-0808">Transferase</keyword>
<dbReference type="Gene3D" id="3.40.47.10">
    <property type="match status" value="1"/>
</dbReference>
<dbReference type="EC" id="2.3.1.179" evidence="2"/>
<organism evidence="2 3">
    <name type="scientific">Sediminicoccus rosea</name>
    <dbReference type="NCBI Taxonomy" id="1225128"/>
    <lineage>
        <taxon>Bacteria</taxon>
        <taxon>Pseudomonadati</taxon>
        <taxon>Pseudomonadota</taxon>
        <taxon>Alphaproteobacteria</taxon>
        <taxon>Acetobacterales</taxon>
        <taxon>Roseomonadaceae</taxon>
        <taxon>Sediminicoccus</taxon>
    </lineage>
</organism>
<sequence>MMRPVAITGIGIASSHGEGRAVHAALLGGAPPVLDELRFAPHPVHPLPALPFEAAIPRREMRQMEQWQRLGVYAAGLAIDDGGLRERVAEMDLLVAAGGGERDWKLDEQILTAAPGEVERHRMLLDGLRPTLFLAQLSNLMAGSISIVHNVAGSSRTFLGEEISGAEALRVAAARVATATSDLCLVGGAFISERPEVLLLFAMGGVLHAGPWVPLPERRGMVFGSAGAFLTLEPLERAAKPQAILRHVATDQGRPEGRVARLSALLAATPARQPGCLVISTASGAEAATRDELAALGVTPDLFSADILGHLVEPAFPAGVALGAIAIAEGRAKQVLVTGAGQWRGEAVALLEAPP</sequence>
<dbReference type="GO" id="GO:0004315">
    <property type="term" value="F:3-oxoacyl-[acyl-carrier-protein] synthase activity"/>
    <property type="evidence" value="ECO:0007669"/>
    <property type="project" value="UniProtKB-EC"/>
</dbReference>
<keyword evidence="2" id="KW-0012">Acyltransferase</keyword>
<feature type="domain" description="Beta-ketoacyl synthase-like N-terminal" evidence="1">
    <location>
        <begin position="55"/>
        <end position="238"/>
    </location>
</feature>
<gene>
    <name evidence="2" type="ORF">R9Z33_11750</name>
</gene>
<keyword evidence="3" id="KW-1185">Reference proteome</keyword>
<dbReference type="Pfam" id="PF00109">
    <property type="entry name" value="ketoacyl-synt"/>
    <property type="match status" value="1"/>
</dbReference>
<dbReference type="Proteomes" id="UP001305521">
    <property type="component" value="Chromosome"/>
</dbReference>
<dbReference type="InterPro" id="IPR016039">
    <property type="entry name" value="Thiolase-like"/>
</dbReference>
<evidence type="ECO:0000259" key="1">
    <source>
        <dbReference type="Pfam" id="PF00109"/>
    </source>
</evidence>